<comment type="caution">
    <text evidence="6">The sequence shown here is derived from an EMBL/GenBank/DDBJ whole genome shotgun (WGS) entry which is preliminary data.</text>
</comment>
<keyword evidence="1 3" id="KW-0238">DNA-binding</keyword>
<protein>
    <recommendedName>
        <fullName evidence="5">Fork-head domain-containing protein</fullName>
    </recommendedName>
</protein>
<feature type="region of interest" description="Disordered" evidence="4">
    <location>
        <begin position="14"/>
        <end position="38"/>
    </location>
</feature>
<feature type="domain" description="Fork-head" evidence="5">
    <location>
        <begin position="39"/>
        <end position="134"/>
    </location>
</feature>
<dbReference type="GO" id="GO:0009653">
    <property type="term" value="P:anatomical structure morphogenesis"/>
    <property type="evidence" value="ECO:0007669"/>
    <property type="project" value="TreeGrafter"/>
</dbReference>
<evidence type="ECO:0000259" key="5">
    <source>
        <dbReference type="PROSITE" id="PS50039"/>
    </source>
</evidence>
<dbReference type="AlphaFoldDB" id="A0A9P1MS70"/>
<dbReference type="EMBL" id="CANHGI010000001">
    <property type="protein sequence ID" value="CAI5437749.1"/>
    <property type="molecule type" value="Genomic_DNA"/>
</dbReference>
<evidence type="ECO:0000256" key="4">
    <source>
        <dbReference type="SAM" id="MobiDB-lite"/>
    </source>
</evidence>
<dbReference type="OrthoDB" id="5830876at2759"/>
<reference evidence="6" key="1">
    <citation type="submission" date="2022-11" db="EMBL/GenBank/DDBJ databases">
        <authorList>
            <person name="Kikuchi T."/>
        </authorList>
    </citation>
    <scope>NUCLEOTIDE SEQUENCE</scope>
    <source>
        <strain evidence="6">PS1010</strain>
    </source>
</reference>
<dbReference type="SUPFAM" id="SSF46785">
    <property type="entry name" value="Winged helix' DNA-binding domain"/>
    <property type="match status" value="1"/>
</dbReference>
<dbReference type="CDD" id="cd00059">
    <property type="entry name" value="FH_FOX"/>
    <property type="match status" value="1"/>
</dbReference>
<dbReference type="InterPro" id="IPR030456">
    <property type="entry name" value="TF_fork_head_CS_2"/>
</dbReference>
<feature type="compositionally biased region" description="Polar residues" evidence="4">
    <location>
        <begin position="15"/>
        <end position="34"/>
    </location>
</feature>
<accession>A0A9P1MS70</accession>
<keyword evidence="7" id="KW-1185">Reference proteome</keyword>
<gene>
    <name evidence="6" type="ORF">CAMP_LOCUS386</name>
</gene>
<dbReference type="GO" id="GO:0000981">
    <property type="term" value="F:DNA-binding transcription factor activity, RNA polymerase II-specific"/>
    <property type="evidence" value="ECO:0007669"/>
    <property type="project" value="TreeGrafter"/>
</dbReference>
<dbReference type="GO" id="GO:0030154">
    <property type="term" value="P:cell differentiation"/>
    <property type="evidence" value="ECO:0007669"/>
    <property type="project" value="TreeGrafter"/>
</dbReference>
<evidence type="ECO:0000313" key="6">
    <source>
        <dbReference type="EMBL" id="CAI5437749.1"/>
    </source>
</evidence>
<dbReference type="Gene3D" id="1.10.10.10">
    <property type="entry name" value="Winged helix-like DNA-binding domain superfamily/Winged helix DNA-binding domain"/>
    <property type="match status" value="1"/>
</dbReference>
<proteinExistence type="predicted"/>
<dbReference type="PROSITE" id="PS50039">
    <property type="entry name" value="FORK_HEAD_3"/>
    <property type="match status" value="1"/>
</dbReference>
<dbReference type="Proteomes" id="UP001152747">
    <property type="component" value="Unassembled WGS sequence"/>
</dbReference>
<dbReference type="PROSITE" id="PS00658">
    <property type="entry name" value="FORK_HEAD_2"/>
    <property type="match status" value="1"/>
</dbReference>
<evidence type="ECO:0000313" key="7">
    <source>
        <dbReference type="Proteomes" id="UP001152747"/>
    </source>
</evidence>
<dbReference type="InterPro" id="IPR036388">
    <property type="entry name" value="WH-like_DNA-bd_sf"/>
</dbReference>
<dbReference type="Pfam" id="PF00250">
    <property type="entry name" value="Forkhead"/>
    <property type="match status" value="1"/>
</dbReference>
<keyword evidence="2 3" id="KW-0539">Nucleus</keyword>
<dbReference type="InterPro" id="IPR036390">
    <property type="entry name" value="WH_DNA-bd_sf"/>
</dbReference>
<dbReference type="PANTHER" id="PTHR11829">
    <property type="entry name" value="FORKHEAD BOX PROTEIN"/>
    <property type="match status" value="1"/>
</dbReference>
<sequence length="154" mass="17826">MHRFSISELCPELCQESTSEGSMPSTPEYSSGDENTPKRPNISYSAMIMMAIRKHPEKRLTITEIYDYITDTYPYYAISNNRWRNSVRHTLSARNCFVRCQKDYASGTKGCHWTIKADETANVCNGKLVTKRANRNQEKWLKSLPNPYFNKISL</sequence>
<feature type="DNA-binding region" description="Fork-head" evidence="3">
    <location>
        <begin position="39"/>
        <end position="134"/>
    </location>
</feature>
<dbReference type="PRINTS" id="PR00053">
    <property type="entry name" value="FORKHEAD"/>
</dbReference>
<dbReference type="PANTHER" id="PTHR11829:SF411">
    <property type="entry name" value="FORKHEAD BOX PROTEIN L2"/>
    <property type="match status" value="1"/>
</dbReference>
<organism evidence="6 7">
    <name type="scientific">Caenorhabditis angaria</name>
    <dbReference type="NCBI Taxonomy" id="860376"/>
    <lineage>
        <taxon>Eukaryota</taxon>
        <taxon>Metazoa</taxon>
        <taxon>Ecdysozoa</taxon>
        <taxon>Nematoda</taxon>
        <taxon>Chromadorea</taxon>
        <taxon>Rhabditida</taxon>
        <taxon>Rhabditina</taxon>
        <taxon>Rhabditomorpha</taxon>
        <taxon>Rhabditoidea</taxon>
        <taxon>Rhabditidae</taxon>
        <taxon>Peloderinae</taxon>
        <taxon>Caenorhabditis</taxon>
    </lineage>
</organism>
<dbReference type="GO" id="GO:0005634">
    <property type="term" value="C:nucleus"/>
    <property type="evidence" value="ECO:0007669"/>
    <property type="project" value="UniProtKB-SubCell"/>
</dbReference>
<evidence type="ECO:0000256" key="1">
    <source>
        <dbReference type="ARBA" id="ARBA00023125"/>
    </source>
</evidence>
<dbReference type="SMART" id="SM00339">
    <property type="entry name" value="FH"/>
    <property type="match status" value="1"/>
</dbReference>
<name>A0A9P1MS70_9PELO</name>
<evidence type="ECO:0000256" key="2">
    <source>
        <dbReference type="ARBA" id="ARBA00023242"/>
    </source>
</evidence>
<dbReference type="InterPro" id="IPR050211">
    <property type="entry name" value="FOX_domain-containing"/>
</dbReference>
<evidence type="ECO:0000256" key="3">
    <source>
        <dbReference type="PROSITE-ProRule" id="PRU00089"/>
    </source>
</evidence>
<comment type="subcellular location">
    <subcellularLocation>
        <location evidence="3">Nucleus</location>
    </subcellularLocation>
</comment>
<dbReference type="InterPro" id="IPR001766">
    <property type="entry name" value="Fork_head_dom"/>
</dbReference>
<dbReference type="GO" id="GO:0000978">
    <property type="term" value="F:RNA polymerase II cis-regulatory region sequence-specific DNA binding"/>
    <property type="evidence" value="ECO:0007669"/>
    <property type="project" value="TreeGrafter"/>
</dbReference>